<feature type="region of interest" description="Disordered" evidence="1">
    <location>
        <begin position="85"/>
        <end position="134"/>
    </location>
</feature>
<sequence>MYERLFTLFSGSKHLSQDGNVSNSNMNCNGSPTNGSRYERNGDQMKSPGYSSVPQRPYSSPDNLQRQAVVNNMWQQAMAQPSFSTSSSQMYYNQCGQSSQQSSQRYDSSSQQKSRVHGSHPYLNNGHHYSREVRYRGNHEEHYYEERARENRWRSSRN</sequence>
<name>A0A8T2ISV2_9PIPI</name>
<proteinExistence type="predicted"/>
<accession>A0A8T2ISV2</accession>
<reference evidence="2" key="1">
    <citation type="thesis" date="2020" institute="ProQuest LLC" country="789 East Eisenhower Parkway, Ann Arbor, MI, USA">
        <title>Comparative Genomics and Chromosome Evolution.</title>
        <authorList>
            <person name="Mudd A.B."/>
        </authorList>
    </citation>
    <scope>NUCLEOTIDE SEQUENCE</scope>
    <source>
        <strain evidence="2">Female2</strain>
        <tissue evidence="2">Blood</tissue>
    </source>
</reference>
<protein>
    <submittedName>
        <fullName evidence="2">Uncharacterized protein</fullName>
    </submittedName>
</protein>
<comment type="caution">
    <text evidence="2">The sequence shown here is derived from an EMBL/GenBank/DDBJ whole genome shotgun (WGS) entry which is preliminary data.</text>
</comment>
<evidence type="ECO:0000313" key="3">
    <source>
        <dbReference type="Proteomes" id="UP000812440"/>
    </source>
</evidence>
<organism evidence="2 3">
    <name type="scientific">Hymenochirus boettgeri</name>
    <name type="common">Congo dwarf clawed frog</name>
    <dbReference type="NCBI Taxonomy" id="247094"/>
    <lineage>
        <taxon>Eukaryota</taxon>
        <taxon>Metazoa</taxon>
        <taxon>Chordata</taxon>
        <taxon>Craniata</taxon>
        <taxon>Vertebrata</taxon>
        <taxon>Euteleostomi</taxon>
        <taxon>Amphibia</taxon>
        <taxon>Batrachia</taxon>
        <taxon>Anura</taxon>
        <taxon>Pipoidea</taxon>
        <taxon>Pipidae</taxon>
        <taxon>Pipinae</taxon>
        <taxon>Hymenochirus</taxon>
    </lineage>
</organism>
<dbReference type="AlphaFoldDB" id="A0A8T2ISV2"/>
<dbReference type="Proteomes" id="UP000812440">
    <property type="component" value="Chromosome 7"/>
</dbReference>
<feature type="region of interest" description="Disordered" evidence="1">
    <location>
        <begin position="13"/>
        <end position="65"/>
    </location>
</feature>
<feature type="compositionally biased region" description="Polar residues" evidence="1">
    <location>
        <begin position="13"/>
        <end position="36"/>
    </location>
</feature>
<evidence type="ECO:0000256" key="1">
    <source>
        <dbReference type="SAM" id="MobiDB-lite"/>
    </source>
</evidence>
<feature type="compositionally biased region" description="Low complexity" evidence="1">
    <location>
        <begin position="94"/>
        <end position="113"/>
    </location>
</feature>
<keyword evidence="3" id="KW-1185">Reference proteome</keyword>
<gene>
    <name evidence="2" type="ORF">GDO86_012860</name>
</gene>
<dbReference type="EMBL" id="JAACNH010000008">
    <property type="protein sequence ID" value="KAG8434657.1"/>
    <property type="molecule type" value="Genomic_DNA"/>
</dbReference>
<feature type="compositionally biased region" description="Polar residues" evidence="1">
    <location>
        <begin position="49"/>
        <end position="65"/>
    </location>
</feature>
<evidence type="ECO:0000313" key="2">
    <source>
        <dbReference type="EMBL" id="KAG8434657.1"/>
    </source>
</evidence>
<dbReference type="OrthoDB" id="407442at2759"/>